<accession>A0AAE0SZZ6</accession>
<evidence type="ECO:0000313" key="2">
    <source>
        <dbReference type="EMBL" id="KAK3601106.1"/>
    </source>
</evidence>
<feature type="transmembrane region" description="Helical" evidence="1">
    <location>
        <begin position="267"/>
        <end position="289"/>
    </location>
</feature>
<reference evidence="2" key="3">
    <citation type="submission" date="2023-05" db="EMBL/GenBank/DDBJ databases">
        <authorList>
            <person name="Smith C.H."/>
        </authorList>
    </citation>
    <scope>NUCLEOTIDE SEQUENCE</scope>
    <source>
        <strain evidence="2">CHS0354</strain>
        <tissue evidence="2">Mantle</tissue>
    </source>
</reference>
<proteinExistence type="predicted"/>
<reference evidence="2" key="2">
    <citation type="journal article" date="2021" name="Genome Biol. Evol.">
        <title>Developing a high-quality reference genome for a parasitic bivalve with doubly uniparental inheritance (Bivalvia: Unionida).</title>
        <authorList>
            <person name="Smith C.H."/>
        </authorList>
    </citation>
    <scope>NUCLEOTIDE SEQUENCE</scope>
    <source>
        <strain evidence="2">CHS0354</strain>
        <tissue evidence="2">Mantle</tissue>
    </source>
</reference>
<sequence length="427" mass="48071">MAHMEHGVEGNSGRMSRNLDPEMYPMHGYHGGRPQDYNVSVLPGHNREPRYGEETVTNNVSMMPRAHLMPHPQERATYGDNEYRHQGDYSNVVEGLGYPAKKYGVPRMTSSQSTVNDVITSQQEANSGQVTPSGQWMTPTTASGPNTNDVDLLWQSKGWLIFKRVLSIAFMITDIVLAWEQVNEMDIIGLYELYYIKKTITSCPQAQPVIVTYKVLMSFCTIFTIAQIINVIGETVYDATEGQHGVQFIHGFNEVVIKTFLKDIPQLLLMFIAVFFKCTCTISVHRWFLFTAVTMVPMFSNCVRQVTCKQEVKDMCKCDCSNIKCSGTEEETGCACPYLCCYLPIRTKLFKSCVPDPSKTKPTPSSGRADNLWSPTSTEMASPLNHPHGFWLSLPQRAQSVQSFLPLLQILSTFSVSTRLHSRLQNT</sequence>
<dbReference type="EMBL" id="JAEAOA010001465">
    <property type="protein sequence ID" value="KAK3601106.1"/>
    <property type="molecule type" value="Genomic_DNA"/>
</dbReference>
<evidence type="ECO:0000313" key="3">
    <source>
        <dbReference type="Proteomes" id="UP001195483"/>
    </source>
</evidence>
<protein>
    <submittedName>
        <fullName evidence="2">Uncharacterized protein</fullName>
    </submittedName>
</protein>
<comment type="caution">
    <text evidence="2">The sequence shown here is derived from an EMBL/GenBank/DDBJ whole genome shotgun (WGS) entry which is preliminary data.</text>
</comment>
<organism evidence="2 3">
    <name type="scientific">Potamilus streckersoni</name>
    <dbReference type="NCBI Taxonomy" id="2493646"/>
    <lineage>
        <taxon>Eukaryota</taxon>
        <taxon>Metazoa</taxon>
        <taxon>Spiralia</taxon>
        <taxon>Lophotrochozoa</taxon>
        <taxon>Mollusca</taxon>
        <taxon>Bivalvia</taxon>
        <taxon>Autobranchia</taxon>
        <taxon>Heteroconchia</taxon>
        <taxon>Palaeoheterodonta</taxon>
        <taxon>Unionida</taxon>
        <taxon>Unionoidea</taxon>
        <taxon>Unionidae</taxon>
        <taxon>Ambleminae</taxon>
        <taxon>Lampsilini</taxon>
        <taxon>Potamilus</taxon>
    </lineage>
</organism>
<gene>
    <name evidence="2" type="ORF">CHS0354_024827</name>
</gene>
<keyword evidence="1" id="KW-0472">Membrane</keyword>
<keyword evidence="1" id="KW-0812">Transmembrane</keyword>
<keyword evidence="1" id="KW-1133">Transmembrane helix</keyword>
<dbReference type="Proteomes" id="UP001195483">
    <property type="component" value="Unassembled WGS sequence"/>
</dbReference>
<name>A0AAE0SZZ6_9BIVA</name>
<dbReference type="AlphaFoldDB" id="A0AAE0SZZ6"/>
<keyword evidence="3" id="KW-1185">Reference proteome</keyword>
<reference evidence="2" key="1">
    <citation type="journal article" date="2021" name="Genome Biol. Evol.">
        <title>A High-Quality Reference Genome for a Parasitic Bivalve with Doubly Uniparental Inheritance (Bivalvia: Unionida).</title>
        <authorList>
            <person name="Smith C.H."/>
        </authorList>
    </citation>
    <scope>NUCLEOTIDE SEQUENCE</scope>
    <source>
        <strain evidence="2">CHS0354</strain>
    </source>
</reference>
<evidence type="ECO:0000256" key="1">
    <source>
        <dbReference type="SAM" id="Phobius"/>
    </source>
</evidence>